<organism evidence="1 2">
    <name type="scientific">Dyadobacter jejuensis</name>
    <dbReference type="NCBI Taxonomy" id="1082580"/>
    <lineage>
        <taxon>Bacteria</taxon>
        <taxon>Pseudomonadati</taxon>
        <taxon>Bacteroidota</taxon>
        <taxon>Cytophagia</taxon>
        <taxon>Cytophagales</taxon>
        <taxon>Spirosomataceae</taxon>
        <taxon>Dyadobacter</taxon>
    </lineage>
</organism>
<protein>
    <submittedName>
        <fullName evidence="1">WD40 repeat protein</fullName>
    </submittedName>
</protein>
<dbReference type="Pfam" id="PF07676">
    <property type="entry name" value="PD40"/>
    <property type="match status" value="1"/>
</dbReference>
<name>A0A316AIN0_9BACT</name>
<sequence length="82" mass="8931">MVFASNRAGGYGGYDLYYSTLTGGKWSEPVNFGATINTEFDEFRPILIDAGVSWNQNMLVFSSNRAGGKGGFDLYFAGVVKE</sequence>
<dbReference type="Proteomes" id="UP000245880">
    <property type="component" value="Unassembled WGS sequence"/>
</dbReference>
<comment type="caution">
    <text evidence="1">The sequence shown here is derived from an EMBL/GenBank/DDBJ whole genome shotgun (WGS) entry which is preliminary data.</text>
</comment>
<proteinExistence type="predicted"/>
<dbReference type="InterPro" id="IPR011659">
    <property type="entry name" value="WD40"/>
</dbReference>
<evidence type="ECO:0000313" key="2">
    <source>
        <dbReference type="Proteomes" id="UP000245880"/>
    </source>
</evidence>
<dbReference type="EMBL" id="QGDT01000007">
    <property type="protein sequence ID" value="PWJ57501.1"/>
    <property type="molecule type" value="Genomic_DNA"/>
</dbReference>
<gene>
    <name evidence="1" type="ORF">CLV98_107209</name>
</gene>
<keyword evidence="2" id="KW-1185">Reference proteome</keyword>
<accession>A0A316AIN0</accession>
<dbReference type="AlphaFoldDB" id="A0A316AIN0"/>
<dbReference type="OrthoDB" id="924386at2"/>
<dbReference type="RefSeq" id="WP_158281270.1">
    <property type="nucleotide sequence ID" value="NZ_QGDT01000007.1"/>
</dbReference>
<reference evidence="1 2" key="1">
    <citation type="submission" date="2018-03" db="EMBL/GenBank/DDBJ databases">
        <title>Genomic Encyclopedia of Archaeal and Bacterial Type Strains, Phase II (KMG-II): from individual species to whole genera.</title>
        <authorList>
            <person name="Goeker M."/>
        </authorList>
    </citation>
    <scope>NUCLEOTIDE SEQUENCE [LARGE SCALE GENOMIC DNA]</scope>
    <source>
        <strain evidence="1 2">DSM 100346</strain>
    </source>
</reference>
<evidence type="ECO:0000313" key="1">
    <source>
        <dbReference type="EMBL" id="PWJ57501.1"/>
    </source>
</evidence>